<dbReference type="AlphaFoldDB" id="A0A645BZP8"/>
<sequence length="185" mass="19013">MVALQHGDPVDHQQALAAQRCRHVGQRQHPFESVASGGHVVPTGPEVAQVGGDPGGGVVSVRIGDAPVHRGDDLGHVAPGAAQPLGLVRPGPLPVHLAAAFQGEPGVAAPQVLPLVAAHRDPGAVVAHRRELAVVGEPVGRFGDQHRLGDQSVEQVDHVGGVDGAIAGDDLDRLQIRATAEDRQP</sequence>
<reference evidence="1" key="1">
    <citation type="submission" date="2019-08" db="EMBL/GenBank/DDBJ databases">
        <authorList>
            <person name="Kucharzyk K."/>
            <person name="Murdoch R.W."/>
            <person name="Higgins S."/>
            <person name="Loffler F."/>
        </authorList>
    </citation>
    <scope>NUCLEOTIDE SEQUENCE</scope>
</reference>
<organism evidence="1">
    <name type="scientific">bioreactor metagenome</name>
    <dbReference type="NCBI Taxonomy" id="1076179"/>
    <lineage>
        <taxon>unclassified sequences</taxon>
        <taxon>metagenomes</taxon>
        <taxon>ecological metagenomes</taxon>
    </lineage>
</organism>
<proteinExistence type="predicted"/>
<evidence type="ECO:0000313" key="1">
    <source>
        <dbReference type="EMBL" id="MPM71046.1"/>
    </source>
</evidence>
<protein>
    <submittedName>
        <fullName evidence="1">Uncharacterized protein</fullName>
    </submittedName>
</protein>
<gene>
    <name evidence="1" type="ORF">SDC9_118009</name>
</gene>
<dbReference type="EMBL" id="VSSQ01023867">
    <property type="protein sequence ID" value="MPM71046.1"/>
    <property type="molecule type" value="Genomic_DNA"/>
</dbReference>
<comment type="caution">
    <text evidence="1">The sequence shown here is derived from an EMBL/GenBank/DDBJ whole genome shotgun (WGS) entry which is preliminary data.</text>
</comment>
<name>A0A645BZP8_9ZZZZ</name>
<accession>A0A645BZP8</accession>